<evidence type="ECO:0000259" key="19">
    <source>
        <dbReference type="Pfam" id="PF00361"/>
    </source>
</evidence>
<feature type="transmembrane region" description="Helical" evidence="18">
    <location>
        <begin position="194"/>
        <end position="213"/>
    </location>
</feature>
<evidence type="ECO:0000313" key="20">
    <source>
        <dbReference type="EMBL" id="QIC54392.1"/>
    </source>
</evidence>
<keyword evidence="12 18" id="KW-1133">Transmembrane helix</keyword>
<dbReference type="PANTHER" id="PTHR46552:SF1">
    <property type="entry name" value="NADH-UBIQUINONE OXIDOREDUCTASE CHAIN 2"/>
    <property type="match status" value="1"/>
</dbReference>
<dbReference type="GO" id="GO:0008137">
    <property type="term" value="F:NADH dehydrogenase (ubiquinone) activity"/>
    <property type="evidence" value="ECO:0007669"/>
    <property type="project" value="UniProtKB-EC"/>
</dbReference>
<evidence type="ECO:0000256" key="13">
    <source>
        <dbReference type="ARBA" id="ARBA00023027"/>
    </source>
</evidence>
<reference evidence="20" key="1">
    <citation type="submission" date="2019-07" db="EMBL/GenBank/DDBJ databases">
        <authorList>
            <person name="Benito J.B."/>
            <person name="Niemiller M.L."/>
        </authorList>
    </citation>
    <scope>NUCLEOTIDE SEQUENCE</scope>
</reference>
<evidence type="ECO:0000256" key="14">
    <source>
        <dbReference type="ARBA" id="ARBA00023075"/>
    </source>
</evidence>
<evidence type="ECO:0000256" key="16">
    <source>
        <dbReference type="ARBA" id="ARBA00023136"/>
    </source>
</evidence>
<dbReference type="CTD" id="4536"/>
<keyword evidence="8 18" id="KW-0812">Transmembrane</keyword>
<keyword evidence="10 18" id="KW-1278">Translocase</keyword>
<keyword evidence="7 18" id="KW-0679">Respiratory chain</keyword>
<name>A0A6C0X4V3_9CRUS</name>
<dbReference type="EMBL" id="MN175619">
    <property type="protein sequence ID" value="QIC54392.1"/>
    <property type="molecule type" value="Genomic_DNA"/>
</dbReference>
<proteinExistence type="inferred from homology"/>
<geneLocation type="mitochondrion" evidence="20"/>
<comment type="function">
    <text evidence="1">Core subunit of the mitochondrial membrane respiratory chain NADH dehydrogenase (Complex I) that is believed to belong to the minimal assembly required for catalysis. Complex I functions in the transfer of electrons from NADH to the respiratory chain. The immediate electron acceptor for the enzyme is believed to be ubiquinone.</text>
</comment>
<comment type="subcellular location">
    <subcellularLocation>
        <location evidence="2 18">Mitochondrion inner membrane</location>
        <topology evidence="2 18">Multi-pass membrane protein</topology>
    </subcellularLocation>
</comment>
<evidence type="ECO:0000256" key="3">
    <source>
        <dbReference type="ARBA" id="ARBA00007012"/>
    </source>
</evidence>
<evidence type="ECO:0000256" key="1">
    <source>
        <dbReference type="ARBA" id="ARBA00003257"/>
    </source>
</evidence>
<feature type="transmembrane region" description="Helical" evidence="18">
    <location>
        <begin position="6"/>
        <end position="24"/>
    </location>
</feature>
<feature type="transmembrane region" description="Helical" evidence="18">
    <location>
        <begin position="234"/>
        <end position="254"/>
    </location>
</feature>
<dbReference type="AlphaFoldDB" id="A0A6C0X4V3"/>
<feature type="transmembrane region" description="Helical" evidence="18">
    <location>
        <begin position="266"/>
        <end position="290"/>
    </location>
</feature>
<evidence type="ECO:0000256" key="17">
    <source>
        <dbReference type="ARBA" id="ARBA00049551"/>
    </source>
</evidence>
<evidence type="ECO:0000256" key="2">
    <source>
        <dbReference type="ARBA" id="ARBA00004448"/>
    </source>
</evidence>
<evidence type="ECO:0000256" key="15">
    <source>
        <dbReference type="ARBA" id="ARBA00023128"/>
    </source>
</evidence>
<dbReference type="GO" id="GO:0006120">
    <property type="term" value="P:mitochondrial electron transport, NADH to ubiquinone"/>
    <property type="evidence" value="ECO:0007669"/>
    <property type="project" value="InterPro"/>
</dbReference>
<feature type="transmembrane region" description="Helical" evidence="18">
    <location>
        <begin position="61"/>
        <end position="94"/>
    </location>
</feature>
<dbReference type="GeneID" id="44802977"/>
<comment type="similarity">
    <text evidence="3 18">Belongs to the complex I subunit 2 family.</text>
</comment>
<keyword evidence="14 18" id="KW-0830">Ubiquinone</keyword>
<accession>A0A6C0X4V3</accession>
<feature type="transmembrane region" description="Helical" evidence="18">
    <location>
        <begin position="106"/>
        <end position="125"/>
    </location>
</feature>
<evidence type="ECO:0000256" key="8">
    <source>
        <dbReference type="ARBA" id="ARBA00022692"/>
    </source>
</evidence>
<evidence type="ECO:0000256" key="10">
    <source>
        <dbReference type="ARBA" id="ARBA00022967"/>
    </source>
</evidence>
<feature type="transmembrane region" description="Helical" evidence="18">
    <location>
        <begin position="171"/>
        <end position="188"/>
    </location>
</feature>
<gene>
    <name evidence="20" type="primary">ND2</name>
</gene>
<feature type="domain" description="NADH:quinone oxidoreductase/Mrp antiporter transmembrane" evidence="19">
    <location>
        <begin position="24"/>
        <end position="78"/>
    </location>
</feature>
<keyword evidence="16 18" id="KW-0472">Membrane</keyword>
<dbReference type="Pfam" id="PF00361">
    <property type="entry name" value="Proton_antipo_M"/>
    <property type="match status" value="2"/>
</dbReference>
<evidence type="ECO:0000256" key="11">
    <source>
        <dbReference type="ARBA" id="ARBA00022982"/>
    </source>
</evidence>
<keyword evidence="6" id="KW-0813">Transport</keyword>
<keyword evidence="15 18" id="KW-0496">Mitochondrion</keyword>
<keyword evidence="13 18" id="KW-0520">NAD</keyword>
<dbReference type="RefSeq" id="YP_009739780.1">
    <property type="nucleotide sequence ID" value="NC_046509.1"/>
</dbReference>
<comment type="function">
    <text evidence="18">Core subunit of the mitochondrial membrane respiratory chain NADH dehydrogenase (Complex I) which catalyzes electron transfer from NADH through the respiratory chain, using ubiquinone as an electron acceptor. Essential for the catalytic activity and assembly of complex I.</text>
</comment>
<dbReference type="GO" id="GO:0005743">
    <property type="term" value="C:mitochondrial inner membrane"/>
    <property type="evidence" value="ECO:0007669"/>
    <property type="project" value="UniProtKB-SubCell"/>
</dbReference>
<feature type="transmembrane region" description="Helical" evidence="18">
    <location>
        <begin position="145"/>
        <end position="164"/>
    </location>
</feature>
<protein>
    <recommendedName>
        <fullName evidence="5 18">NADH-ubiquinone oxidoreductase chain 2</fullName>
        <ecNumber evidence="4 18">7.1.1.2</ecNumber>
    </recommendedName>
</protein>
<dbReference type="PRINTS" id="PR01436">
    <property type="entry name" value="NADHDHGNASE2"/>
</dbReference>
<evidence type="ECO:0000256" key="7">
    <source>
        <dbReference type="ARBA" id="ARBA00022660"/>
    </source>
</evidence>
<feature type="transmembrane region" description="Helical" evidence="18">
    <location>
        <begin position="311"/>
        <end position="331"/>
    </location>
</feature>
<sequence length="332" mass="36958">MFLHPSFLLFLFSLMVSIVMIFSANSWFMAWLCLELNLLMFIPMIFSSTSKYSVEASLKYFLIQMVASIMILASASIMILGASKMISFFMFAALMLKMGAAPCHQWLPSMVDGLSWPLVFILLTLQKAGPLSLAPSLNNWFETDMAILIFIISSALIGAWGGLIQSSLRKILAFSSIAHLSWILTAMLMMGSMWLTYFCLYSLLLMSVVAPLMSFQLTKLSQLLAKSSFDPKKLIVFLTLLSLGGLPPFTGFIPKLLILQILMNKSFFFLFSVLLTSAFFTLFFYLRVVVSSMFSASSSSGPLIWDSPPKPLLLVISVISLIAPTMGFMVWA</sequence>
<comment type="catalytic activity">
    <reaction evidence="17 18">
        <text>a ubiquinone + NADH + 5 H(+)(in) = a ubiquinol + NAD(+) + 4 H(+)(out)</text>
        <dbReference type="Rhea" id="RHEA:29091"/>
        <dbReference type="Rhea" id="RHEA-COMP:9565"/>
        <dbReference type="Rhea" id="RHEA-COMP:9566"/>
        <dbReference type="ChEBI" id="CHEBI:15378"/>
        <dbReference type="ChEBI" id="CHEBI:16389"/>
        <dbReference type="ChEBI" id="CHEBI:17976"/>
        <dbReference type="ChEBI" id="CHEBI:57540"/>
        <dbReference type="ChEBI" id="CHEBI:57945"/>
        <dbReference type="EC" id="7.1.1.2"/>
    </reaction>
</comment>
<feature type="domain" description="NADH:quinone oxidoreductase/Mrp antiporter transmembrane" evidence="19">
    <location>
        <begin position="84"/>
        <end position="281"/>
    </location>
</feature>
<dbReference type="InterPro" id="IPR050175">
    <property type="entry name" value="Complex_I_Subunit_2"/>
</dbReference>
<organism evidence="20">
    <name type="scientific">Bactrurus brachycaudus</name>
    <dbReference type="NCBI Taxonomy" id="111554"/>
    <lineage>
        <taxon>Eukaryota</taxon>
        <taxon>Metazoa</taxon>
        <taxon>Ecdysozoa</taxon>
        <taxon>Arthropoda</taxon>
        <taxon>Crustacea</taxon>
        <taxon>Multicrustacea</taxon>
        <taxon>Malacostraca</taxon>
        <taxon>Eumalacostraca</taxon>
        <taxon>Peracarida</taxon>
        <taxon>Amphipoda</taxon>
        <taxon>Senticaudata</taxon>
        <taxon>Gammarida</taxon>
        <taxon>Crangonyctidira</taxon>
        <taxon>Crangonyctoidea</taxon>
        <taxon>Crangonyctidae</taxon>
        <taxon>Bactrurus</taxon>
    </lineage>
</organism>
<dbReference type="PANTHER" id="PTHR46552">
    <property type="entry name" value="NADH-UBIQUINONE OXIDOREDUCTASE CHAIN 2"/>
    <property type="match status" value="1"/>
</dbReference>
<evidence type="ECO:0000256" key="5">
    <source>
        <dbReference type="ARBA" id="ARBA00021008"/>
    </source>
</evidence>
<keyword evidence="11 18" id="KW-0249">Electron transport</keyword>
<evidence type="ECO:0000256" key="4">
    <source>
        <dbReference type="ARBA" id="ARBA00012944"/>
    </source>
</evidence>
<evidence type="ECO:0000256" key="9">
    <source>
        <dbReference type="ARBA" id="ARBA00022792"/>
    </source>
</evidence>
<dbReference type="EC" id="7.1.1.2" evidence="4 18"/>
<evidence type="ECO:0000256" key="6">
    <source>
        <dbReference type="ARBA" id="ARBA00022448"/>
    </source>
</evidence>
<dbReference type="InterPro" id="IPR003917">
    <property type="entry name" value="NADH_UbQ_OxRdtase_chain2"/>
</dbReference>
<evidence type="ECO:0000256" key="18">
    <source>
        <dbReference type="RuleBase" id="RU003403"/>
    </source>
</evidence>
<keyword evidence="9 18" id="KW-0999">Mitochondrion inner membrane</keyword>
<dbReference type="InterPro" id="IPR001750">
    <property type="entry name" value="ND/Mrp_TM"/>
</dbReference>
<evidence type="ECO:0000256" key="12">
    <source>
        <dbReference type="ARBA" id="ARBA00022989"/>
    </source>
</evidence>